<protein>
    <submittedName>
        <fullName evidence="2">TIGR02117 family protein</fullName>
    </submittedName>
</protein>
<dbReference type="Proteomes" id="UP000699975">
    <property type="component" value="Unassembled WGS sequence"/>
</dbReference>
<dbReference type="NCBIfam" id="TIGR02117">
    <property type="entry name" value="chp_urease_rgn"/>
    <property type="match status" value="1"/>
</dbReference>
<keyword evidence="1" id="KW-0812">Transmembrane</keyword>
<feature type="transmembrane region" description="Helical" evidence="1">
    <location>
        <begin position="12"/>
        <end position="33"/>
    </location>
</feature>
<accession>A0ABS6SPF0</accession>
<evidence type="ECO:0000313" key="2">
    <source>
        <dbReference type="EMBL" id="MBV7266892.1"/>
    </source>
</evidence>
<keyword evidence="1" id="KW-1133">Transmembrane helix</keyword>
<name>A0ABS6SPF0_9SPHN</name>
<evidence type="ECO:0000313" key="3">
    <source>
        <dbReference type="Proteomes" id="UP000699975"/>
    </source>
</evidence>
<sequence length="228" mass="24905">MSGRSQALKCVAWAGAALLIAAPLLFFLSAWIGSSIPRNSGWREADQGIEIFIGENGIHTEIAMPVVTEIIDWRGQFPIGDIAAPARAYTHVAVSWGERAFFLQTPTWADLDLGVAATALVGGEGVLHVAWYVRPAPSDDFRPVRISREQYAALTREITAQLVPEEGRAVYSGYSQHDVFYDARGTYHLGNTCNQWTSERLASAGIATGWWTPLPGGVMKWVPPIGEH</sequence>
<evidence type="ECO:0000256" key="1">
    <source>
        <dbReference type="SAM" id="Phobius"/>
    </source>
</evidence>
<dbReference type="Pfam" id="PF09601">
    <property type="entry name" value="DUF2459"/>
    <property type="match status" value="1"/>
</dbReference>
<dbReference type="InterPro" id="IPR011727">
    <property type="entry name" value="CHP02117"/>
</dbReference>
<dbReference type="RefSeq" id="WP_218317424.1">
    <property type="nucleotide sequence ID" value="NZ_JAGSPB010000002.1"/>
</dbReference>
<reference evidence="2 3" key="1">
    <citation type="submission" date="2021-04" db="EMBL/GenBank/DDBJ databases">
        <authorList>
            <person name="Pira H."/>
            <person name="Risdian C."/>
            <person name="Wink J."/>
        </authorList>
    </citation>
    <scope>NUCLEOTIDE SEQUENCE [LARGE SCALE GENOMIC DNA]</scope>
    <source>
        <strain evidence="2 3">WH131</strain>
    </source>
</reference>
<dbReference type="EMBL" id="JAGSPB010000002">
    <property type="protein sequence ID" value="MBV7266892.1"/>
    <property type="molecule type" value="Genomic_DNA"/>
</dbReference>
<gene>
    <name evidence="2" type="ORF">KCG45_11935</name>
</gene>
<organism evidence="2 3">
    <name type="scientific">Erythrobacter ani</name>
    <dbReference type="NCBI Taxonomy" id="2827235"/>
    <lineage>
        <taxon>Bacteria</taxon>
        <taxon>Pseudomonadati</taxon>
        <taxon>Pseudomonadota</taxon>
        <taxon>Alphaproteobacteria</taxon>
        <taxon>Sphingomonadales</taxon>
        <taxon>Erythrobacteraceae</taxon>
        <taxon>Erythrobacter/Porphyrobacter group</taxon>
        <taxon>Erythrobacter</taxon>
    </lineage>
</organism>
<proteinExistence type="predicted"/>
<comment type="caution">
    <text evidence="2">The sequence shown here is derived from an EMBL/GenBank/DDBJ whole genome shotgun (WGS) entry which is preliminary data.</text>
</comment>
<keyword evidence="3" id="KW-1185">Reference proteome</keyword>
<keyword evidence="1" id="KW-0472">Membrane</keyword>